<dbReference type="InParanoid" id="A0A6I8VT91"/>
<feature type="region of interest" description="Disordered" evidence="1">
    <location>
        <begin position="71"/>
        <end position="103"/>
    </location>
</feature>
<evidence type="ECO:0000313" key="2">
    <source>
        <dbReference type="Proteomes" id="UP000001819"/>
    </source>
</evidence>
<reference evidence="3" key="2">
    <citation type="submission" date="2025-08" db="UniProtKB">
        <authorList>
            <consortium name="RefSeq"/>
        </authorList>
    </citation>
    <scope>IDENTIFICATION</scope>
    <source>
        <strain evidence="3">MV-25-SWS-2005</strain>
        <tissue evidence="3">Whole body</tissue>
    </source>
</reference>
<sequence>MRIGDVRFVDPINYRSTQIPHADKLWWYGGDHMREVHRFELKGRVQRYGGVASRVRDKHIATMMHQPTFWKDARRYQEHRNKPRNGSDAEKNVRGSGQSSIEL</sequence>
<dbReference type="Proteomes" id="UP000001819">
    <property type="component" value="Chromosome 3"/>
</dbReference>
<feature type="compositionally biased region" description="Basic and acidic residues" evidence="1">
    <location>
        <begin position="71"/>
        <end position="93"/>
    </location>
</feature>
<dbReference type="AlphaFoldDB" id="A0A6I8VT91"/>
<accession>A0A6I8VT91</accession>
<keyword evidence="2" id="KW-1185">Reference proteome</keyword>
<protein>
    <submittedName>
        <fullName evidence="3">Uncharacterized protein</fullName>
    </submittedName>
</protein>
<evidence type="ECO:0000313" key="3">
    <source>
        <dbReference type="RefSeq" id="XP_033234133.1"/>
    </source>
</evidence>
<organism evidence="2 3">
    <name type="scientific">Drosophila pseudoobscura pseudoobscura</name>
    <name type="common">Fruit fly</name>
    <dbReference type="NCBI Taxonomy" id="46245"/>
    <lineage>
        <taxon>Eukaryota</taxon>
        <taxon>Metazoa</taxon>
        <taxon>Ecdysozoa</taxon>
        <taxon>Arthropoda</taxon>
        <taxon>Hexapoda</taxon>
        <taxon>Insecta</taxon>
        <taxon>Pterygota</taxon>
        <taxon>Neoptera</taxon>
        <taxon>Endopterygota</taxon>
        <taxon>Diptera</taxon>
        <taxon>Brachycera</taxon>
        <taxon>Muscomorpha</taxon>
        <taxon>Ephydroidea</taxon>
        <taxon>Drosophilidae</taxon>
        <taxon>Drosophila</taxon>
        <taxon>Sophophora</taxon>
    </lineage>
</organism>
<dbReference type="KEGG" id="dpo:117183641"/>
<gene>
    <name evidence="3" type="primary">LOC117183641</name>
</gene>
<reference evidence="2" key="1">
    <citation type="submission" date="2024-06" db="UniProtKB">
        <authorList>
            <consortium name="RefSeq"/>
        </authorList>
    </citation>
    <scope>NUCLEOTIDE SEQUENCE [LARGE SCALE GENOMIC DNA]</scope>
    <source>
        <strain evidence="2">MV2-25</strain>
    </source>
</reference>
<proteinExistence type="predicted"/>
<name>A0A6I8VT91_DROPS</name>
<evidence type="ECO:0000256" key="1">
    <source>
        <dbReference type="SAM" id="MobiDB-lite"/>
    </source>
</evidence>
<dbReference type="RefSeq" id="XP_033234133.1">
    <property type="nucleotide sequence ID" value="XM_033378242.1"/>
</dbReference>